<dbReference type="CDD" id="cd03143">
    <property type="entry name" value="A4_beta-galactosidase_middle_domain"/>
    <property type="match status" value="1"/>
</dbReference>
<name>G5H7F1_9BACT</name>
<dbReference type="PANTHER" id="PTHR36848:SF2">
    <property type="entry name" value="SECRETED PROTEIN"/>
    <property type="match status" value="1"/>
</dbReference>
<dbReference type="OrthoDB" id="9761519at2"/>
<dbReference type="STRING" id="742725.HMPREF9450_00994"/>
<sequence length="780" mass="88289">MKINPRKTTFYAIIAATVVALGIIVYGRDSFYRRDSWKNDFVNPPSRFRPQPFWHLNGHLTTEGIRKQVQDAYRKDGFGGVAILPLSPEKSWTNGEMTPGTTPEYMTEGYFERYEDILECSAEQGTEVILYDDINFPSGTAWNRIRDEFPHLTKKQLSMRERDFTGPATVTETIPVHGQFMGVVAMNVETGERIDLTDLVQDSTLRWNVPQGKWKLMAFTLELAGSSKIDYMDTTAVRTFISLTYDRYAERFSDFFGNTITKTFFDDVGCYPNRCWNIGMSELFEKRYGKKAVLYYPALWYDIGPETQAARVAFFGLRAELMGEGFPRMVAQWCNAHGLASMGHPPGNYEPTAVDMYGDPFKFYRHTQVPLMDAIHGYPFGRSGFKLISSAAEAFDRPVTAAECYGNYPADMDSLMLYRLAMELMARGVNFFVPHGMWYDTEQVKIPPLISHDSKLLGPALHRYSDYVGRSVALLDGGRRVTDIALLYPIHSLEAWHGFMPGRPDTGKDVPPENNYNTLSDWLTGELRQDFTFVHPELLQGNLYSVHDGRLVLNTRQTRQEYRLLILPAGKVISAETLKRIKEFYDKGGRILATGQLPVQSAEFGRDTEITALIGQIFGIDPTRPMPAKETSAANKQGGRAIFVPAVTRETLRTAIARLVPSPDVRIPLLADMKAPADSLGGPLGVLRDHPLTPEMLGMFSYIHKQKEGRDIYLFANSTNRPVDTWVEVRGKHRLDRWDPYTGEIVPWPETETVTNAAGEKYTRLHLTLDPVRSVFAVSR</sequence>
<organism evidence="2 3">
    <name type="scientific">Alistipes indistinctus YIT 12060</name>
    <dbReference type="NCBI Taxonomy" id="742725"/>
    <lineage>
        <taxon>Bacteria</taxon>
        <taxon>Pseudomonadati</taxon>
        <taxon>Bacteroidota</taxon>
        <taxon>Bacteroidia</taxon>
        <taxon>Bacteroidales</taxon>
        <taxon>Rikenellaceae</taxon>
        <taxon>Alistipes</taxon>
    </lineage>
</organism>
<dbReference type="InterPro" id="IPR029062">
    <property type="entry name" value="Class_I_gatase-like"/>
</dbReference>
<dbReference type="PATRIC" id="fig|742725.3.peg.1051"/>
<evidence type="ECO:0000313" key="2">
    <source>
        <dbReference type="EMBL" id="EHB92790.1"/>
    </source>
</evidence>
<dbReference type="AlphaFoldDB" id="G5H7F1"/>
<dbReference type="HOGENOM" id="CLU_365167_0_0_10"/>
<dbReference type="Pfam" id="PF17132">
    <property type="entry name" value="Glyco_hydro_106"/>
    <property type="match status" value="1"/>
</dbReference>
<evidence type="ECO:0000313" key="3">
    <source>
        <dbReference type="Proteomes" id="UP000006008"/>
    </source>
</evidence>
<evidence type="ECO:0000256" key="1">
    <source>
        <dbReference type="SAM" id="Phobius"/>
    </source>
</evidence>
<reference evidence="2 3" key="1">
    <citation type="submission" date="2011-08" db="EMBL/GenBank/DDBJ databases">
        <title>The Genome Sequence of Alistipes indistinctus YIT 12060.</title>
        <authorList>
            <consortium name="The Broad Institute Genome Sequencing Platform"/>
            <person name="Earl A."/>
            <person name="Ward D."/>
            <person name="Feldgarden M."/>
            <person name="Gevers D."/>
            <person name="Morotomi M."/>
            <person name="Young S.K."/>
            <person name="Zeng Q."/>
            <person name="Gargeya S."/>
            <person name="Fitzgerald M."/>
            <person name="Haas B."/>
            <person name="Abouelleil A."/>
            <person name="Alvarado L."/>
            <person name="Arachchi H.M."/>
            <person name="Berlin A."/>
            <person name="Brown A."/>
            <person name="Chapman S.B."/>
            <person name="Chen Z."/>
            <person name="Dunbar C."/>
            <person name="Freedman E."/>
            <person name="Gearin G."/>
            <person name="Gellesch M."/>
            <person name="Goldberg J."/>
            <person name="Griggs A."/>
            <person name="Gujja S."/>
            <person name="Heiman D."/>
            <person name="Howarth C."/>
            <person name="Larson L."/>
            <person name="Lui A."/>
            <person name="MacDonald P.J.P."/>
            <person name="Montmayeur A."/>
            <person name="Murphy C."/>
            <person name="Neiman D."/>
            <person name="Pearson M."/>
            <person name="Priest M."/>
            <person name="Roberts A."/>
            <person name="Saif S."/>
            <person name="Shea T."/>
            <person name="Shenoy N."/>
            <person name="Sisk P."/>
            <person name="Stolte C."/>
            <person name="Sykes S."/>
            <person name="Wortman J."/>
            <person name="Nusbaum C."/>
            <person name="Birren B."/>
        </authorList>
    </citation>
    <scope>NUCLEOTIDE SEQUENCE [LARGE SCALE GENOMIC DNA]</scope>
    <source>
        <strain evidence="2 3">YIT 12060</strain>
    </source>
</reference>
<keyword evidence="3" id="KW-1185">Reference proteome</keyword>
<dbReference type="Gene3D" id="3.40.50.880">
    <property type="match status" value="1"/>
</dbReference>
<dbReference type="RefSeq" id="WP_009133800.1">
    <property type="nucleotide sequence ID" value="NZ_CP102250.1"/>
</dbReference>
<keyword evidence="1" id="KW-0472">Membrane</keyword>
<keyword evidence="1" id="KW-1133">Transmembrane helix</keyword>
<dbReference type="Proteomes" id="UP000006008">
    <property type="component" value="Unassembled WGS sequence"/>
</dbReference>
<keyword evidence="1" id="KW-0812">Transmembrane</keyword>
<protein>
    <submittedName>
        <fullName evidence="2">Uncharacterized protein</fullName>
    </submittedName>
</protein>
<dbReference type="InterPro" id="IPR053161">
    <property type="entry name" value="Ulvan_degrading_GH"/>
</dbReference>
<comment type="caution">
    <text evidence="2">The sequence shown here is derived from an EMBL/GenBank/DDBJ whole genome shotgun (WGS) entry which is preliminary data.</text>
</comment>
<proteinExistence type="predicted"/>
<dbReference type="EMBL" id="ADLD01000009">
    <property type="protein sequence ID" value="EHB92790.1"/>
    <property type="molecule type" value="Genomic_DNA"/>
</dbReference>
<dbReference type="eggNOG" id="COG3250">
    <property type="taxonomic scope" value="Bacteria"/>
</dbReference>
<accession>G5H7F1</accession>
<feature type="transmembrane region" description="Helical" evidence="1">
    <location>
        <begin position="9"/>
        <end position="27"/>
    </location>
</feature>
<gene>
    <name evidence="2" type="ORF">HMPREF9450_00994</name>
</gene>
<dbReference type="PANTHER" id="PTHR36848">
    <property type="entry name" value="DNA-BINDING PROTEIN (PUTATIVE SECRETED PROTEIN)-RELATED"/>
    <property type="match status" value="1"/>
</dbReference>
<dbReference type="GeneID" id="92815989"/>